<dbReference type="GO" id="GO:0032259">
    <property type="term" value="P:methylation"/>
    <property type="evidence" value="ECO:0007669"/>
    <property type="project" value="UniProtKB-KW"/>
</dbReference>
<reference evidence="1 2" key="1">
    <citation type="submission" date="2017-03" db="EMBL/GenBank/DDBJ databases">
        <authorList>
            <person name="Afonso C.L."/>
            <person name="Miller P.J."/>
            <person name="Scott M.A."/>
            <person name="Spackman E."/>
            <person name="Goraichik I."/>
            <person name="Dimitrov K.M."/>
            <person name="Suarez D.L."/>
            <person name="Swayne D.E."/>
        </authorList>
    </citation>
    <scope>NUCLEOTIDE SEQUENCE [LARGE SCALE GENOMIC DNA]</scope>
    <source>
        <strain evidence="1">Genome sequencing of Nitrospira japonica strain NJ11</strain>
    </source>
</reference>
<dbReference type="Gene3D" id="3.40.50.150">
    <property type="entry name" value="Vaccinia Virus protein VP39"/>
    <property type="match status" value="1"/>
</dbReference>
<keyword evidence="1" id="KW-0808">Transferase</keyword>
<accession>A0A1W1I0C0</accession>
<gene>
    <name evidence="1" type="ORF">NSJP_0245</name>
</gene>
<dbReference type="KEGG" id="nja:NSJP_0245"/>
<keyword evidence="2" id="KW-1185">Reference proteome</keyword>
<proteinExistence type="predicted"/>
<keyword evidence="1" id="KW-0489">Methyltransferase</keyword>
<dbReference type="PANTHER" id="PTHR43861">
    <property type="entry name" value="TRANS-ACONITATE 2-METHYLTRANSFERASE-RELATED"/>
    <property type="match status" value="1"/>
</dbReference>
<dbReference type="EMBL" id="LT828648">
    <property type="protein sequence ID" value="SLM46417.1"/>
    <property type="molecule type" value="Genomic_DNA"/>
</dbReference>
<organism evidence="1 2">
    <name type="scientific">Nitrospira japonica</name>
    <dbReference type="NCBI Taxonomy" id="1325564"/>
    <lineage>
        <taxon>Bacteria</taxon>
        <taxon>Pseudomonadati</taxon>
        <taxon>Nitrospirota</taxon>
        <taxon>Nitrospiria</taxon>
        <taxon>Nitrospirales</taxon>
        <taxon>Nitrospiraceae</taxon>
        <taxon>Nitrospira</taxon>
    </lineage>
</organism>
<dbReference type="OrthoDB" id="7351887at2"/>
<dbReference type="Proteomes" id="UP000192042">
    <property type="component" value="Chromosome I"/>
</dbReference>
<evidence type="ECO:0000313" key="1">
    <source>
        <dbReference type="EMBL" id="SLM46417.1"/>
    </source>
</evidence>
<dbReference type="Pfam" id="PF13489">
    <property type="entry name" value="Methyltransf_23"/>
    <property type="match status" value="1"/>
</dbReference>
<protein>
    <submittedName>
        <fullName evidence="1">Methyltransferase type 12 (Modular protein)</fullName>
    </submittedName>
</protein>
<dbReference type="GO" id="GO:0008168">
    <property type="term" value="F:methyltransferase activity"/>
    <property type="evidence" value="ECO:0007669"/>
    <property type="project" value="UniProtKB-KW"/>
</dbReference>
<evidence type="ECO:0000313" key="2">
    <source>
        <dbReference type="Proteomes" id="UP000192042"/>
    </source>
</evidence>
<dbReference type="AlphaFoldDB" id="A0A1W1I0C0"/>
<dbReference type="SUPFAM" id="SSF53335">
    <property type="entry name" value="S-adenosyl-L-methionine-dependent methyltransferases"/>
    <property type="match status" value="1"/>
</dbReference>
<dbReference type="CDD" id="cd02440">
    <property type="entry name" value="AdoMet_MTases"/>
    <property type="match status" value="1"/>
</dbReference>
<dbReference type="RefSeq" id="WP_080885110.1">
    <property type="nucleotide sequence ID" value="NZ_LT828648.1"/>
</dbReference>
<sequence>MIPQIHGLTRVAAALLKRLDTPALERLITGLAIERAATLPADESLRFLFRMQAALYPILGKTAVRYGGGVHTKHRHTKYHDFFVRRIRAHERVLDIGCGIGAVAFDIAERAGARVLGIDLVSGNIDAARRQHSHPRVEYRVQDGLASFGEQSFDVVVLSNILEHLSSRPEFLRGVSARVRPSRFLIRIPLFERDWQVPLKRELGVEWRLDDTHETEYTLESFDEEMRQAGCRITHQEVRWGEIWAEVTPDAA</sequence>
<name>A0A1W1I0C0_9BACT</name>
<dbReference type="InterPro" id="IPR029063">
    <property type="entry name" value="SAM-dependent_MTases_sf"/>
</dbReference>
<dbReference type="STRING" id="1325564.NSJP_0245"/>